<feature type="region of interest" description="Disordered" evidence="1">
    <location>
        <begin position="496"/>
        <end position="515"/>
    </location>
</feature>
<feature type="region of interest" description="Disordered" evidence="1">
    <location>
        <begin position="762"/>
        <end position="819"/>
    </location>
</feature>
<dbReference type="EMBL" id="CAMAPF010001033">
    <property type="protein sequence ID" value="CAH9141811.1"/>
    <property type="molecule type" value="Genomic_DNA"/>
</dbReference>
<gene>
    <name evidence="2" type="ORF">CEPIT_LOCUS39419</name>
</gene>
<feature type="compositionally biased region" description="Polar residues" evidence="1">
    <location>
        <begin position="324"/>
        <end position="338"/>
    </location>
</feature>
<keyword evidence="3" id="KW-1185">Reference proteome</keyword>
<dbReference type="AlphaFoldDB" id="A0AAV0G1W0"/>
<feature type="compositionally biased region" description="Polar residues" evidence="1">
    <location>
        <begin position="888"/>
        <end position="902"/>
    </location>
</feature>
<reference evidence="2" key="1">
    <citation type="submission" date="2022-07" db="EMBL/GenBank/DDBJ databases">
        <authorList>
            <person name="Macas J."/>
            <person name="Novak P."/>
            <person name="Neumann P."/>
        </authorList>
    </citation>
    <scope>NUCLEOTIDE SEQUENCE</scope>
</reference>
<proteinExistence type="predicted"/>
<feature type="compositionally biased region" description="Polar residues" evidence="1">
    <location>
        <begin position="659"/>
        <end position="683"/>
    </location>
</feature>
<name>A0AAV0G1W0_9ASTE</name>
<organism evidence="2 3">
    <name type="scientific">Cuscuta epithymum</name>
    <dbReference type="NCBI Taxonomy" id="186058"/>
    <lineage>
        <taxon>Eukaryota</taxon>
        <taxon>Viridiplantae</taxon>
        <taxon>Streptophyta</taxon>
        <taxon>Embryophyta</taxon>
        <taxon>Tracheophyta</taxon>
        <taxon>Spermatophyta</taxon>
        <taxon>Magnoliopsida</taxon>
        <taxon>eudicotyledons</taxon>
        <taxon>Gunneridae</taxon>
        <taxon>Pentapetalae</taxon>
        <taxon>asterids</taxon>
        <taxon>lamiids</taxon>
        <taxon>Solanales</taxon>
        <taxon>Convolvulaceae</taxon>
        <taxon>Cuscuteae</taxon>
        <taxon>Cuscuta</taxon>
        <taxon>Cuscuta subgen. Cuscuta</taxon>
    </lineage>
</organism>
<feature type="compositionally biased region" description="Acidic residues" evidence="1">
    <location>
        <begin position="376"/>
        <end position="390"/>
    </location>
</feature>
<feature type="compositionally biased region" description="Polar residues" evidence="1">
    <location>
        <begin position="844"/>
        <end position="876"/>
    </location>
</feature>
<feature type="compositionally biased region" description="Polar residues" evidence="1">
    <location>
        <begin position="692"/>
        <end position="716"/>
    </location>
</feature>
<dbReference type="Proteomes" id="UP001152523">
    <property type="component" value="Unassembled WGS sequence"/>
</dbReference>
<feature type="region of interest" description="Disordered" evidence="1">
    <location>
        <begin position="659"/>
        <end position="716"/>
    </location>
</feature>
<accession>A0AAV0G1W0</accession>
<evidence type="ECO:0000313" key="3">
    <source>
        <dbReference type="Proteomes" id="UP001152523"/>
    </source>
</evidence>
<feature type="compositionally biased region" description="Polar residues" evidence="1">
    <location>
        <begin position="289"/>
        <end position="302"/>
    </location>
</feature>
<evidence type="ECO:0000313" key="2">
    <source>
        <dbReference type="EMBL" id="CAH9141811.1"/>
    </source>
</evidence>
<protein>
    <submittedName>
        <fullName evidence="2">Uncharacterized protein</fullName>
    </submittedName>
</protein>
<feature type="region of interest" description="Disordered" evidence="1">
    <location>
        <begin position="284"/>
        <end position="457"/>
    </location>
</feature>
<sequence>MSGTDRTAQSGNELYPKENWVPLYDNNFQLDLKLFKCQDPVILSILQKHYLWTAFNEAKPVPMVYLQQFWGCMRTESKKDRSKIMTKLNDVRAVLTPSTIRETLNLPVLQNYAPLPTNEDLITDMKQLGYEGPLPLISNFTISNLPHPWKSLFGLVNKCLSPKHAGHDKCNKQILQIFHGIAFNVKYDMAQLFWTELMDQVKMKENNKGSTIPYARWLALMIHNMMEATPTIPKRKEDKHFTAPKLKYFQRDSNKAESLPIPDSLLDLANPRDKAVIDYKKELERTVPMVQQNPAGPSQGTKPSEREGKKKRAPPQKPVATWPNDDQSANSSERTQTAEGHPNAEDTANEPSSQAPSNKAGGEASDSMAKGNERRDDDDDDADDDDDDMEGVLISNRKRAGKQAIPIDSDSSSEDIEAALTPRPLKGIIISEQRSKKRNEKHASSQPKKRLRKKSAVEEELALYDDCDTFVTIDRTTPLGAGADLVSSRVEVAASGSTAHAQPSPIHSPVSQQTGVSITQGELTPTSLIPSESAERLSGQQPRTTTPIRSITSSLGVTIPTFSHFSRTPTLFTAHTGALTLNATTGVQTMMVGSPATPTMPRSLNAGHTSAVFTDAVTTVTTPVTGTIIPEDILIYLNSFLESTIKPWVHEAITANAQDSGSTPVVQNIPSKPQTTQPSTISIPVSKPLAIENQQPSTSRGTQDTELVFSPTTTKPNLTTVPFEDLVAEIYDRILDVEEGNLTPLQKALLHALDTQNTCRDSLRGAKRSHEDPDDSDSHEGENKRQRILEHVASTSQPSKPNQPSTSTNEQPTTSASHKSLATLSSMVELDITSRGASPIDVNQGRNGSPDDATTSTSSYSGHQLEPSSKLMSTGNPEDPGVSHDESPSTQQQAPSEPSDNPIQDELEDLLVHDQWAPKWTEWDDLRVEADQYEMCRSWHLREFLNKYHAMMIGLDKDELKEGENQRENLKEPEPAKEKWEIIRIKAPFLEEIREKIWRQPEKVKKFSELKMRGINHLKGKYRGGNLYMLGHRSTGQRRQVLNHNLVTSGCPILKILEITEDHLETIKFMIFRLQRTDGSEFTCQENDFFLLHMDDIYQMFMRCRELPVHKDRLAKEGFEAIKRFMTRQVRFYASHDLQMTIEHNYSKVNLTRPDLSRPGLESFEAYHIFDNPVSVIYLNHNNEKRLMFVDEINKYCDGTLKIIQEQLRSKKQELGQKSTEATEGDQKELQRINNILQAIEKQLDKRNSLRNYEHALNLRKNYYKAQK</sequence>
<feature type="region of interest" description="Disordered" evidence="1">
    <location>
        <begin position="836"/>
        <end position="903"/>
    </location>
</feature>
<feature type="compositionally biased region" description="Polar residues" evidence="1">
    <location>
        <begin position="793"/>
        <end position="819"/>
    </location>
</feature>
<feature type="region of interest" description="Disordered" evidence="1">
    <location>
        <begin position="525"/>
        <end position="550"/>
    </location>
</feature>
<comment type="caution">
    <text evidence="2">The sequence shown here is derived from an EMBL/GenBank/DDBJ whole genome shotgun (WGS) entry which is preliminary data.</text>
</comment>
<evidence type="ECO:0000256" key="1">
    <source>
        <dbReference type="SAM" id="MobiDB-lite"/>
    </source>
</evidence>
<feature type="compositionally biased region" description="Basic and acidic residues" evidence="1">
    <location>
        <begin position="762"/>
        <end position="790"/>
    </location>
</feature>